<evidence type="ECO:0000259" key="2">
    <source>
        <dbReference type="Pfam" id="PF00582"/>
    </source>
</evidence>
<name>A0A8J8BEA0_9ACTN</name>
<dbReference type="Proteomes" id="UP000677913">
    <property type="component" value="Unassembled WGS sequence"/>
</dbReference>
<evidence type="ECO:0000313" key="3">
    <source>
        <dbReference type="EMBL" id="MBS2966158.1"/>
    </source>
</evidence>
<dbReference type="PANTHER" id="PTHR46268:SF15">
    <property type="entry name" value="UNIVERSAL STRESS PROTEIN HP_0031"/>
    <property type="match status" value="1"/>
</dbReference>
<dbReference type="InterPro" id="IPR006015">
    <property type="entry name" value="Universal_stress_UspA"/>
</dbReference>
<reference evidence="3" key="1">
    <citation type="submission" date="2021-04" db="EMBL/GenBank/DDBJ databases">
        <title>Genome based classification of Actinospica acidithermotolerans sp. nov., an actinobacterium isolated from an Indonesian hot spring.</title>
        <authorList>
            <person name="Kusuma A.B."/>
            <person name="Putra K.E."/>
            <person name="Nafisah S."/>
            <person name="Loh J."/>
            <person name="Nouioui I."/>
            <person name="Goodfellow M."/>
        </authorList>
    </citation>
    <scope>NUCLEOTIDE SEQUENCE</scope>
    <source>
        <strain evidence="3">DSM 45618</strain>
    </source>
</reference>
<evidence type="ECO:0000256" key="1">
    <source>
        <dbReference type="ARBA" id="ARBA00008791"/>
    </source>
</evidence>
<dbReference type="InterPro" id="IPR006016">
    <property type="entry name" value="UspA"/>
</dbReference>
<dbReference type="PRINTS" id="PR01438">
    <property type="entry name" value="UNVRSLSTRESS"/>
</dbReference>
<comment type="caution">
    <text evidence="3">The sequence shown here is derived from an EMBL/GenBank/DDBJ whole genome shotgun (WGS) entry which is preliminary data.</text>
</comment>
<accession>A0A8J8BEA0</accession>
<dbReference type="Gene3D" id="3.40.50.620">
    <property type="entry name" value="HUPs"/>
    <property type="match status" value="1"/>
</dbReference>
<dbReference type="AlphaFoldDB" id="A0A8J8BEA0"/>
<sequence>MNAGAARIKRIAVAYDDSAGARTALARAVALTSILPQARLIVIAVDEVPERVPVFAPAASGGPRRIELSGEPKDDEPAATTGAVAHGREWLRSALEYTQRHGVTTTCELHTGHPAGQILIVARAARADLLVIGHSRHPELHNRVLGSTAEQVARHAFCSVLIAR</sequence>
<comment type="similarity">
    <text evidence="1">Belongs to the universal stress protein A family.</text>
</comment>
<dbReference type="SUPFAM" id="SSF52402">
    <property type="entry name" value="Adenine nucleotide alpha hydrolases-like"/>
    <property type="match status" value="1"/>
</dbReference>
<proteinExistence type="inferred from homology"/>
<dbReference type="RefSeq" id="WP_211470957.1">
    <property type="nucleotide sequence ID" value="NZ_JAGSXH010000125.1"/>
</dbReference>
<keyword evidence="4" id="KW-1185">Reference proteome</keyword>
<organism evidence="3 4">
    <name type="scientific">Actinocrinis puniceicyclus</name>
    <dbReference type="NCBI Taxonomy" id="977794"/>
    <lineage>
        <taxon>Bacteria</taxon>
        <taxon>Bacillati</taxon>
        <taxon>Actinomycetota</taxon>
        <taxon>Actinomycetes</taxon>
        <taxon>Catenulisporales</taxon>
        <taxon>Actinospicaceae</taxon>
        <taxon>Actinocrinis</taxon>
    </lineage>
</organism>
<evidence type="ECO:0000313" key="4">
    <source>
        <dbReference type="Proteomes" id="UP000677913"/>
    </source>
</evidence>
<dbReference type="InterPro" id="IPR014729">
    <property type="entry name" value="Rossmann-like_a/b/a_fold"/>
</dbReference>
<dbReference type="Pfam" id="PF00582">
    <property type="entry name" value="Usp"/>
    <property type="match status" value="1"/>
</dbReference>
<dbReference type="EMBL" id="JAGSXH010000125">
    <property type="protein sequence ID" value="MBS2966158.1"/>
    <property type="molecule type" value="Genomic_DNA"/>
</dbReference>
<feature type="domain" description="UspA" evidence="2">
    <location>
        <begin position="8"/>
        <end position="164"/>
    </location>
</feature>
<dbReference type="CDD" id="cd00293">
    <property type="entry name" value="USP-like"/>
    <property type="match status" value="1"/>
</dbReference>
<protein>
    <submittedName>
        <fullName evidence="3">Universal stress protein</fullName>
    </submittedName>
</protein>
<gene>
    <name evidence="3" type="ORF">KGA66_24140</name>
</gene>
<dbReference type="PANTHER" id="PTHR46268">
    <property type="entry name" value="STRESS RESPONSE PROTEIN NHAX"/>
    <property type="match status" value="1"/>
</dbReference>